<keyword evidence="5" id="KW-0539">Nucleus</keyword>
<sequence length="130" mass="14331">MCGGAIIADFISASELCPEKRKREPKNHEHCGIRCCPCGRWAADIRDPGKGVRLWFGSFATAEEAARTYDREARSIRGFKSNVNLPNVESPLPPSPPATPSQRLFEPVAGDGRIPLTSPAFRNRLARSRI</sequence>
<keyword evidence="3" id="KW-0238">DNA-binding</keyword>
<dbReference type="AlphaFoldDB" id="A0AAV7GUV1"/>
<feature type="domain" description="AP2/ERF" evidence="6">
    <location>
        <begin position="29"/>
        <end position="86"/>
    </location>
</feature>
<keyword evidence="2" id="KW-0805">Transcription regulation</keyword>
<comment type="caution">
    <text evidence="7">The sequence shown here is derived from an EMBL/GenBank/DDBJ whole genome shotgun (WGS) entry which is preliminary data.</text>
</comment>
<dbReference type="PANTHER" id="PTHR31190">
    <property type="entry name" value="DNA-BINDING DOMAIN"/>
    <property type="match status" value="1"/>
</dbReference>
<dbReference type="EMBL" id="JAGFBR010000006">
    <property type="protein sequence ID" value="KAH0465269.1"/>
    <property type="molecule type" value="Genomic_DNA"/>
</dbReference>
<dbReference type="GO" id="GO:0005634">
    <property type="term" value="C:nucleus"/>
    <property type="evidence" value="ECO:0007669"/>
    <property type="project" value="UniProtKB-SubCell"/>
</dbReference>
<organism evidence="7 8">
    <name type="scientific">Dendrobium chrysotoxum</name>
    <name type="common">Orchid</name>
    <dbReference type="NCBI Taxonomy" id="161865"/>
    <lineage>
        <taxon>Eukaryota</taxon>
        <taxon>Viridiplantae</taxon>
        <taxon>Streptophyta</taxon>
        <taxon>Embryophyta</taxon>
        <taxon>Tracheophyta</taxon>
        <taxon>Spermatophyta</taxon>
        <taxon>Magnoliopsida</taxon>
        <taxon>Liliopsida</taxon>
        <taxon>Asparagales</taxon>
        <taxon>Orchidaceae</taxon>
        <taxon>Epidendroideae</taxon>
        <taxon>Malaxideae</taxon>
        <taxon>Dendrobiinae</taxon>
        <taxon>Dendrobium</taxon>
    </lineage>
</organism>
<proteinExistence type="predicted"/>
<dbReference type="CDD" id="cd00018">
    <property type="entry name" value="AP2"/>
    <property type="match status" value="1"/>
</dbReference>
<dbReference type="SUPFAM" id="SSF54171">
    <property type="entry name" value="DNA-binding domain"/>
    <property type="match status" value="1"/>
</dbReference>
<name>A0AAV7GUV1_DENCH</name>
<dbReference type="PANTHER" id="PTHR31190:SF376">
    <property type="entry name" value="EREB-LIKE PROTEIN"/>
    <property type="match status" value="1"/>
</dbReference>
<dbReference type="PROSITE" id="PS51032">
    <property type="entry name" value="AP2_ERF"/>
    <property type="match status" value="1"/>
</dbReference>
<dbReference type="GO" id="GO:0003677">
    <property type="term" value="F:DNA binding"/>
    <property type="evidence" value="ECO:0007669"/>
    <property type="project" value="UniProtKB-KW"/>
</dbReference>
<reference evidence="7 8" key="1">
    <citation type="journal article" date="2021" name="Hortic Res">
        <title>Chromosome-scale assembly of the Dendrobium chrysotoxum genome enhances the understanding of orchid evolution.</title>
        <authorList>
            <person name="Zhang Y."/>
            <person name="Zhang G.Q."/>
            <person name="Zhang D."/>
            <person name="Liu X.D."/>
            <person name="Xu X.Y."/>
            <person name="Sun W.H."/>
            <person name="Yu X."/>
            <person name="Zhu X."/>
            <person name="Wang Z.W."/>
            <person name="Zhao X."/>
            <person name="Zhong W.Y."/>
            <person name="Chen H."/>
            <person name="Yin W.L."/>
            <person name="Huang T."/>
            <person name="Niu S.C."/>
            <person name="Liu Z.J."/>
        </authorList>
    </citation>
    <scope>NUCLEOTIDE SEQUENCE [LARGE SCALE GENOMIC DNA]</scope>
    <source>
        <strain evidence="7">Lindl</strain>
    </source>
</reference>
<dbReference type="InterPro" id="IPR001471">
    <property type="entry name" value="AP2/ERF_dom"/>
</dbReference>
<gene>
    <name evidence="7" type="ORF">IEQ34_005372</name>
</gene>
<accession>A0AAV7GUV1</accession>
<keyword evidence="8" id="KW-1185">Reference proteome</keyword>
<evidence type="ECO:0000256" key="1">
    <source>
        <dbReference type="ARBA" id="ARBA00004123"/>
    </source>
</evidence>
<dbReference type="SMART" id="SM00380">
    <property type="entry name" value="AP2"/>
    <property type="match status" value="1"/>
</dbReference>
<evidence type="ECO:0000256" key="3">
    <source>
        <dbReference type="ARBA" id="ARBA00023125"/>
    </source>
</evidence>
<keyword evidence="4" id="KW-0804">Transcription</keyword>
<evidence type="ECO:0000256" key="5">
    <source>
        <dbReference type="ARBA" id="ARBA00023242"/>
    </source>
</evidence>
<evidence type="ECO:0000256" key="2">
    <source>
        <dbReference type="ARBA" id="ARBA00023015"/>
    </source>
</evidence>
<evidence type="ECO:0000259" key="6">
    <source>
        <dbReference type="PROSITE" id="PS51032"/>
    </source>
</evidence>
<dbReference type="InterPro" id="IPR016177">
    <property type="entry name" value="DNA-bd_dom_sf"/>
</dbReference>
<evidence type="ECO:0000313" key="8">
    <source>
        <dbReference type="Proteomes" id="UP000775213"/>
    </source>
</evidence>
<dbReference type="Proteomes" id="UP000775213">
    <property type="component" value="Unassembled WGS sequence"/>
</dbReference>
<dbReference type="GO" id="GO:0009873">
    <property type="term" value="P:ethylene-activated signaling pathway"/>
    <property type="evidence" value="ECO:0007669"/>
    <property type="project" value="InterPro"/>
</dbReference>
<evidence type="ECO:0000256" key="4">
    <source>
        <dbReference type="ARBA" id="ARBA00023163"/>
    </source>
</evidence>
<dbReference type="GO" id="GO:0003700">
    <property type="term" value="F:DNA-binding transcription factor activity"/>
    <property type="evidence" value="ECO:0007669"/>
    <property type="project" value="InterPro"/>
</dbReference>
<protein>
    <recommendedName>
        <fullName evidence="6">AP2/ERF domain-containing protein</fullName>
    </recommendedName>
</protein>
<comment type="subcellular location">
    <subcellularLocation>
        <location evidence="1">Nucleus</location>
    </subcellularLocation>
</comment>
<dbReference type="InterPro" id="IPR044808">
    <property type="entry name" value="ERF_plant"/>
</dbReference>
<dbReference type="Gene3D" id="3.30.730.10">
    <property type="entry name" value="AP2/ERF domain"/>
    <property type="match status" value="1"/>
</dbReference>
<dbReference type="InterPro" id="IPR036955">
    <property type="entry name" value="AP2/ERF_dom_sf"/>
</dbReference>
<evidence type="ECO:0000313" key="7">
    <source>
        <dbReference type="EMBL" id="KAH0465269.1"/>
    </source>
</evidence>